<sequence length="220" mass="25911">MTIASRIQERGIVEVVHFTTNRGFVGMLASRRLYSRHRLHFDEYLEHQWMANSVSRPETAEGFDKKENWLDYVNLSISEINSRFLLVSSRWHQDSDYWWIILSFDSSIMCDDGVYFATTNNGYDLCSRKGGLEGFDALFVPVVGRKLPSWRAYRLDREPRLPTCEQAEVLYPGYVDLHALRRVYVREGEQADRVEGWLREFEMTWVEVIVNEQKFVGRPN</sequence>
<keyword evidence="2" id="KW-0328">Glycosyltransferase</keyword>
<reference evidence="8 9" key="1">
    <citation type="submission" date="2023-05" db="EMBL/GenBank/DDBJ databases">
        <title>Xanthomonas rydalmerenesis sp. nov., a novel Xanthomonas species isolated from Fragaria x ananassa.</title>
        <authorList>
            <person name="McKnight D.J.E."/>
            <person name="Wong-Bajracharya J."/>
            <person name="Okoh E.B."/>
            <person name="Snijders F."/>
            <person name="Lidbetter F."/>
            <person name="Webster J."/>
            <person name="Djordjevic S.P."/>
            <person name="Bogema D.R."/>
            <person name="Chapman T.A."/>
        </authorList>
    </citation>
    <scope>NUCLEOTIDE SEQUENCE [LARGE SCALE GENOMIC DNA]</scope>
    <source>
        <strain evidence="8 9">DAR34883</strain>
    </source>
</reference>
<dbReference type="RefSeq" id="WP_317843648.1">
    <property type="nucleotide sequence ID" value="NZ_CP126170.1"/>
</dbReference>
<comment type="caution">
    <text evidence="6">Lacks conserved residue(s) required for the propagation of feature annotation.</text>
</comment>
<keyword evidence="1 6" id="KW-1277">Toxin-antitoxin system</keyword>
<dbReference type="EMBL" id="CP126172">
    <property type="protein sequence ID" value="WOS39911.1"/>
    <property type="molecule type" value="Genomic_DNA"/>
</dbReference>
<keyword evidence="3" id="KW-0808">Transferase</keyword>
<dbReference type="Proteomes" id="UP001302020">
    <property type="component" value="Chromosome"/>
</dbReference>
<keyword evidence="9" id="KW-1185">Reference proteome</keyword>
<proteinExistence type="inferred from homology"/>
<evidence type="ECO:0000259" key="7">
    <source>
        <dbReference type="PROSITE" id="PS52018"/>
    </source>
</evidence>
<name>A0ABZ0JJF3_9XANT</name>
<evidence type="ECO:0000313" key="8">
    <source>
        <dbReference type="EMBL" id="WOS39911.1"/>
    </source>
</evidence>
<keyword evidence="5 6" id="KW-0238">DNA-binding</keyword>
<feature type="domain" description="DarT" evidence="7">
    <location>
        <begin position="13"/>
        <end position="216"/>
    </location>
</feature>
<organism evidence="8 9">
    <name type="scientific">Xanthomonas rydalmerensis</name>
    <dbReference type="NCBI Taxonomy" id="3046274"/>
    <lineage>
        <taxon>Bacteria</taxon>
        <taxon>Pseudomonadati</taxon>
        <taxon>Pseudomonadota</taxon>
        <taxon>Gammaproteobacteria</taxon>
        <taxon>Lysobacterales</taxon>
        <taxon>Lysobacteraceae</taxon>
        <taxon>Xanthomonas</taxon>
    </lineage>
</organism>
<evidence type="ECO:0000313" key="9">
    <source>
        <dbReference type="Proteomes" id="UP001302020"/>
    </source>
</evidence>
<comment type="similarity">
    <text evidence="6">Belongs to the DarT ADP-ribosyltransferase family.</text>
</comment>
<evidence type="ECO:0000256" key="1">
    <source>
        <dbReference type="ARBA" id="ARBA00022649"/>
    </source>
</evidence>
<keyword evidence="4" id="KW-0548">Nucleotidyltransferase</keyword>
<dbReference type="InterPro" id="IPR029494">
    <property type="entry name" value="DarT"/>
</dbReference>
<protein>
    <submittedName>
        <fullName evidence="8">DarT ssDNA thymidine ADP-ribosyltransferase family protein</fullName>
    </submittedName>
</protein>
<accession>A0ABZ0JJF3</accession>
<evidence type="ECO:0000256" key="4">
    <source>
        <dbReference type="ARBA" id="ARBA00022695"/>
    </source>
</evidence>
<evidence type="ECO:0000256" key="3">
    <source>
        <dbReference type="ARBA" id="ARBA00022679"/>
    </source>
</evidence>
<gene>
    <name evidence="8" type="ORF">QN243_16035</name>
</gene>
<dbReference type="Pfam" id="PF14487">
    <property type="entry name" value="DarT"/>
    <property type="match status" value="1"/>
</dbReference>
<evidence type="ECO:0000256" key="5">
    <source>
        <dbReference type="ARBA" id="ARBA00023125"/>
    </source>
</evidence>
<dbReference type="PROSITE" id="PS52018">
    <property type="entry name" value="DART"/>
    <property type="match status" value="1"/>
</dbReference>
<evidence type="ECO:0000256" key="2">
    <source>
        <dbReference type="ARBA" id="ARBA00022676"/>
    </source>
</evidence>
<evidence type="ECO:0000256" key="6">
    <source>
        <dbReference type="PROSITE-ProRule" id="PRU01362"/>
    </source>
</evidence>